<evidence type="ECO:0000313" key="11">
    <source>
        <dbReference type="Proteomes" id="UP000738349"/>
    </source>
</evidence>
<feature type="region of interest" description="Disordered" evidence="8">
    <location>
        <begin position="1"/>
        <end position="21"/>
    </location>
</feature>
<sequence>MKRTRFDSSADGVSRESATPVPKISRKIRACQECQGRKIKCGLEPGQDRCARCTRLGLECVVNKSLQTLLDDENEWKESMELQVRNLQAALAEVQRHLNLAQTVPVQLSSSQQDLQISSHNPGLPRRLVAQGSPAAGSPLRPSDVTAMTRENSPEPLMHEAQDEEIGNAPMASLFEVTKLRNIRSDPGATAHQKTTLVPEPDFISQGKVSLNEAEGLFSTFCGTLNAYLWGGIALVHKTLAETRNSSTLLTAAILAVTALHAQDGGIAFDKCYPIFLELTSQSVFQRYHSLDDVRGLCLGAFWLSDVSWKLSGLAVRIATELKLHQFCAKALQGTSPEHVEKARLWYFLYVCDHHFSIAYGRPPVIHDDATITSHESLLHLPGITQADFRLHSQVGVFIILSRVFHTFGSDRSRLVANDEFGALRRYDVDLGHWRDHWESRLVPDHHISNYPAKGVILHYHFARLQLFSICLRGLNPSSQYLISSERRAFVNLAIQSATSALELILDDPDMRRSVIGVPLYLLTTLSYASMFLMKVQLHWRQADFALHGDEVVLLIERTVILLNETRKCARHVAHYIGRGLNNMLQKVKERERQDEQVTPSSDPAALAVPWLETHRNGWQSTDWSGWAFDGDMMANFDGVEHYPLNMLNLLHSQLPE</sequence>
<dbReference type="PANTHER" id="PTHR31845">
    <property type="entry name" value="FINGER DOMAIN PROTEIN, PUTATIVE-RELATED"/>
    <property type="match status" value="1"/>
</dbReference>
<evidence type="ECO:0000256" key="7">
    <source>
        <dbReference type="SAM" id="Coils"/>
    </source>
</evidence>
<dbReference type="GO" id="GO:0006351">
    <property type="term" value="P:DNA-templated transcription"/>
    <property type="evidence" value="ECO:0007669"/>
    <property type="project" value="InterPro"/>
</dbReference>
<dbReference type="OrthoDB" id="4060227at2759"/>
<dbReference type="Proteomes" id="UP000738349">
    <property type="component" value="Unassembled WGS sequence"/>
</dbReference>
<dbReference type="EMBL" id="JAGMUV010000014">
    <property type="protein sequence ID" value="KAH7134054.1"/>
    <property type="molecule type" value="Genomic_DNA"/>
</dbReference>
<dbReference type="SUPFAM" id="SSF57701">
    <property type="entry name" value="Zn2/Cys6 DNA-binding domain"/>
    <property type="match status" value="1"/>
</dbReference>
<gene>
    <name evidence="10" type="ORF">EDB81DRAFT_803029</name>
</gene>
<dbReference type="PROSITE" id="PS50048">
    <property type="entry name" value="ZN2_CY6_FUNGAL_2"/>
    <property type="match status" value="1"/>
</dbReference>
<evidence type="ECO:0000256" key="2">
    <source>
        <dbReference type="ARBA" id="ARBA00022723"/>
    </source>
</evidence>
<dbReference type="Gene3D" id="4.10.240.10">
    <property type="entry name" value="Zn(2)-C6 fungal-type DNA-binding domain"/>
    <property type="match status" value="1"/>
</dbReference>
<protein>
    <recommendedName>
        <fullName evidence="9">Zn(2)-C6 fungal-type domain-containing protein</fullName>
    </recommendedName>
</protein>
<proteinExistence type="predicted"/>
<evidence type="ECO:0000256" key="1">
    <source>
        <dbReference type="ARBA" id="ARBA00004123"/>
    </source>
</evidence>
<name>A0A9P9EBE1_9HYPO</name>
<dbReference type="CDD" id="cd00067">
    <property type="entry name" value="GAL4"/>
    <property type="match status" value="1"/>
</dbReference>
<evidence type="ECO:0000313" key="10">
    <source>
        <dbReference type="EMBL" id="KAH7134054.1"/>
    </source>
</evidence>
<dbReference type="GO" id="GO:0000976">
    <property type="term" value="F:transcription cis-regulatory region binding"/>
    <property type="evidence" value="ECO:0007669"/>
    <property type="project" value="TreeGrafter"/>
</dbReference>
<keyword evidence="3" id="KW-0805">Transcription regulation</keyword>
<dbReference type="GO" id="GO:0005634">
    <property type="term" value="C:nucleus"/>
    <property type="evidence" value="ECO:0007669"/>
    <property type="project" value="UniProtKB-SubCell"/>
</dbReference>
<evidence type="ECO:0000259" key="9">
    <source>
        <dbReference type="PROSITE" id="PS50048"/>
    </source>
</evidence>
<dbReference type="InterPro" id="IPR036864">
    <property type="entry name" value="Zn2-C6_fun-type_DNA-bd_sf"/>
</dbReference>
<dbReference type="SMART" id="SM00066">
    <property type="entry name" value="GAL4"/>
    <property type="match status" value="1"/>
</dbReference>
<comment type="subcellular location">
    <subcellularLocation>
        <location evidence="1">Nucleus</location>
    </subcellularLocation>
</comment>
<keyword evidence="2" id="KW-0479">Metal-binding</keyword>
<dbReference type="SMART" id="SM00906">
    <property type="entry name" value="Fungal_trans"/>
    <property type="match status" value="1"/>
</dbReference>
<dbReference type="CDD" id="cd12148">
    <property type="entry name" value="fungal_TF_MHR"/>
    <property type="match status" value="1"/>
</dbReference>
<keyword evidence="11" id="KW-1185">Reference proteome</keyword>
<comment type="caution">
    <text evidence="10">The sequence shown here is derived from an EMBL/GenBank/DDBJ whole genome shotgun (WGS) entry which is preliminary data.</text>
</comment>
<dbReference type="GO" id="GO:0000981">
    <property type="term" value="F:DNA-binding transcription factor activity, RNA polymerase II-specific"/>
    <property type="evidence" value="ECO:0007669"/>
    <property type="project" value="InterPro"/>
</dbReference>
<organism evidence="10 11">
    <name type="scientific">Dactylonectria macrodidyma</name>
    <dbReference type="NCBI Taxonomy" id="307937"/>
    <lineage>
        <taxon>Eukaryota</taxon>
        <taxon>Fungi</taxon>
        <taxon>Dikarya</taxon>
        <taxon>Ascomycota</taxon>
        <taxon>Pezizomycotina</taxon>
        <taxon>Sordariomycetes</taxon>
        <taxon>Hypocreomycetidae</taxon>
        <taxon>Hypocreales</taxon>
        <taxon>Nectriaceae</taxon>
        <taxon>Dactylonectria</taxon>
    </lineage>
</organism>
<keyword evidence="7" id="KW-0175">Coiled coil</keyword>
<dbReference type="PANTHER" id="PTHR31845:SF17">
    <property type="entry name" value="ZN(II)2CYS6 TRANSCRIPTION FACTOR (EUROFUNG)"/>
    <property type="match status" value="1"/>
</dbReference>
<feature type="coiled-coil region" evidence="7">
    <location>
        <begin position="77"/>
        <end position="104"/>
    </location>
</feature>
<dbReference type="InterPro" id="IPR051089">
    <property type="entry name" value="prtT"/>
</dbReference>
<evidence type="ECO:0000256" key="4">
    <source>
        <dbReference type="ARBA" id="ARBA00023125"/>
    </source>
</evidence>
<accession>A0A9P9EBE1</accession>
<dbReference type="AlphaFoldDB" id="A0A9P9EBE1"/>
<keyword evidence="6" id="KW-0539">Nucleus</keyword>
<dbReference type="GO" id="GO:0008270">
    <property type="term" value="F:zinc ion binding"/>
    <property type="evidence" value="ECO:0007669"/>
    <property type="project" value="InterPro"/>
</dbReference>
<keyword evidence="5" id="KW-0804">Transcription</keyword>
<dbReference type="InterPro" id="IPR001138">
    <property type="entry name" value="Zn2Cys6_DnaBD"/>
</dbReference>
<evidence type="ECO:0000256" key="6">
    <source>
        <dbReference type="ARBA" id="ARBA00023242"/>
    </source>
</evidence>
<evidence type="ECO:0000256" key="3">
    <source>
        <dbReference type="ARBA" id="ARBA00023015"/>
    </source>
</evidence>
<evidence type="ECO:0000256" key="8">
    <source>
        <dbReference type="SAM" id="MobiDB-lite"/>
    </source>
</evidence>
<feature type="domain" description="Zn(2)-C6 fungal-type" evidence="9">
    <location>
        <begin position="30"/>
        <end position="62"/>
    </location>
</feature>
<dbReference type="Pfam" id="PF04082">
    <property type="entry name" value="Fungal_trans"/>
    <property type="match status" value="1"/>
</dbReference>
<feature type="region of interest" description="Disordered" evidence="8">
    <location>
        <begin position="112"/>
        <end position="150"/>
    </location>
</feature>
<reference evidence="10" key="1">
    <citation type="journal article" date="2021" name="Nat. Commun.">
        <title>Genetic determinants of endophytism in the Arabidopsis root mycobiome.</title>
        <authorList>
            <person name="Mesny F."/>
            <person name="Miyauchi S."/>
            <person name="Thiergart T."/>
            <person name="Pickel B."/>
            <person name="Atanasova L."/>
            <person name="Karlsson M."/>
            <person name="Huettel B."/>
            <person name="Barry K.W."/>
            <person name="Haridas S."/>
            <person name="Chen C."/>
            <person name="Bauer D."/>
            <person name="Andreopoulos W."/>
            <person name="Pangilinan J."/>
            <person name="LaButti K."/>
            <person name="Riley R."/>
            <person name="Lipzen A."/>
            <person name="Clum A."/>
            <person name="Drula E."/>
            <person name="Henrissat B."/>
            <person name="Kohler A."/>
            <person name="Grigoriev I.V."/>
            <person name="Martin F.M."/>
            <person name="Hacquard S."/>
        </authorList>
    </citation>
    <scope>NUCLEOTIDE SEQUENCE</scope>
    <source>
        <strain evidence="10">MPI-CAGE-AT-0147</strain>
    </source>
</reference>
<dbReference type="Pfam" id="PF00172">
    <property type="entry name" value="Zn_clus"/>
    <property type="match status" value="1"/>
</dbReference>
<keyword evidence="4" id="KW-0238">DNA-binding</keyword>
<dbReference type="InterPro" id="IPR007219">
    <property type="entry name" value="XnlR_reg_dom"/>
</dbReference>
<evidence type="ECO:0000256" key="5">
    <source>
        <dbReference type="ARBA" id="ARBA00023163"/>
    </source>
</evidence>